<dbReference type="EMBL" id="SOQX01000008">
    <property type="protein sequence ID" value="TDX99274.1"/>
    <property type="molecule type" value="Genomic_DNA"/>
</dbReference>
<dbReference type="NCBIfam" id="TIGR01932">
    <property type="entry name" value="hflC"/>
    <property type="match status" value="1"/>
</dbReference>
<evidence type="ECO:0000256" key="5">
    <source>
        <dbReference type="ARBA" id="ARBA00023136"/>
    </source>
</evidence>
<dbReference type="CDD" id="cd03405">
    <property type="entry name" value="SPFH_HflC"/>
    <property type="match status" value="1"/>
</dbReference>
<dbReference type="SMART" id="SM00244">
    <property type="entry name" value="PHB"/>
    <property type="match status" value="1"/>
</dbReference>
<evidence type="ECO:0000256" key="3">
    <source>
        <dbReference type="ARBA" id="ARBA00022692"/>
    </source>
</evidence>
<evidence type="ECO:0000259" key="7">
    <source>
        <dbReference type="SMART" id="SM00244"/>
    </source>
</evidence>
<dbReference type="GO" id="GO:0008233">
    <property type="term" value="F:peptidase activity"/>
    <property type="evidence" value="ECO:0007669"/>
    <property type="project" value="UniProtKB-KW"/>
</dbReference>
<keyword evidence="3" id="KW-0812">Transmembrane</keyword>
<evidence type="ECO:0000313" key="8">
    <source>
        <dbReference type="EMBL" id="TDX99274.1"/>
    </source>
</evidence>
<protein>
    <recommendedName>
        <fullName evidence="6">Protein HflC</fullName>
    </recommendedName>
</protein>
<keyword evidence="4" id="KW-1133">Transmembrane helix</keyword>
<evidence type="ECO:0000256" key="6">
    <source>
        <dbReference type="PIRNR" id="PIRNR005651"/>
    </source>
</evidence>
<dbReference type="InterPro" id="IPR001107">
    <property type="entry name" value="Band_7"/>
</dbReference>
<reference evidence="8 9" key="1">
    <citation type="submission" date="2019-03" db="EMBL/GenBank/DDBJ databases">
        <title>Genomic Encyclopedia of Type Strains, Phase IV (KMG-IV): sequencing the most valuable type-strain genomes for metagenomic binning, comparative biology and taxonomic classification.</title>
        <authorList>
            <person name="Goeker M."/>
        </authorList>
    </citation>
    <scope>NUCLEOTIDE SEQUENCE [LARGE SCALE GENOMIC DNA]</scope>
    <source>
        <strain evidence="8 9">DSM 16326</strain>
    </source>
</reference>
<dbReference type="Gene3D" id="3.30.479.30">
    <property type="entry name" value="Band 7 domain"/>
    <property type="match status" value="1"/>
</dbReference>
<dbReference type="InterPro" id="IPR010200">
    <property type="entry name" value="HflC"/>
</dbReference>
<dbReference type="GO" id="GO:0016020">
    <property type="term" value="C:membrane"/>
    <property type="evidence" value="ECO:0007669"/>
    <property type="project" value="UniProtKB-SubCell"/>
</dbReference>
<comment type="caution">
    <text evidence="8">The sequence shown here is derived from an EMBL/GenBank/DDBJ whole genome shotgun (WGS) entry which is preliminary data.</text>
</comment>
<accession>A0A4V3H3H2</accession>
<dbReference type="GO" id="GO:0006508">
    <property type="term" value="P:proteolysis"/>
    <property type="evidence" value="ECO:0007669"/>
    <property type="project" value="UniProtKB-KW"/>
</dbReference>
<dbReference type="RefSeq" id="WP_134084995.1">
    <property type="nucleotide sequence ID" value="NZ_SOQX01000008.1"/>
</dbReference>
<dbReference type="Proteomes" id="UP000294914">
    <property type="component" value="Unassembled WGS sequence"/>
</dbReference>
<feature type="domain" description="Band 7" evidence="7">
    <location>
        <begin position="21"/>
        <end position="184"/>
    </location>
</feature>
<keyword evidence="5" id="KW-0472">Membrane</keyword>
<dbReference type="PANTHER" id="PTHR42911">
    <property type="entry name" value="MODULATOR OF FTSH PROTEASE HFLC"/>
    <property type="match status" value="1"/>
</dbReference>
<comment type="similarity">
    <text evidence="2 6">Belongs to the band 7/mec-2 family. HflC subfamily.</text>
</comment>
<dbReference type="PIRSF" id="PIRSF005651">
    <property type="entry name" value="HflC"/>
    <property type="match status" value="1"/>
</dbReference>
<evidence type="ECO:0000256" key="4">
    <source>
        <dbReference type="ARBA" id="ARBA00022989"/>
    </source>
</evidence>
<evidence type="ECO:0000256" key="1">
    <source>
        <dbReference type="ARBA" id="ARBA00004167"/>
    </source>
</evidence>
<evidence type="ECO:0000256" key="2">
    <source>
        <dbReference type="ARBA" id="ARBA00007862"/>
    </source>
</evidence>
<dbReference type="PANTHER" id="PTHR42911:SF1">
    <property type="entry name" value="MODULATOR OF FTSH PROTEASE HFLC"/>
    <property type="match status" value="1"/>
</dbReference>
<dbReference type="SUPFAM" id="SSF117892">
    <property type="entry name" value="Band 7/SPFH domain"/>
    <property type="match status" value="1"/>
</dbReference>
<dbReference type="InterPro" id="IPR036013">
    <property type="entry name" value="Band_7/SPFH_dom_sf"/>
</dbReference>
<name>A0A4V3H3H2_9GAMM</name>
<comment type="function">
    <text evidence="6">HflC and HflK could regulate a protease.</text>
</comment>
<keyword evidence="8" id="KW-0378">Hydrolase</keyword>
<comment type="subcellular location">
    <subcellularLocation>
        <location evidence="1">Membrane</location>
        <topology evidence="1">Single-pass membrane protein</topology>
    </subcellularLocation>
</comment>
<evidence type="ECO:0000313" key="9">
    <source>
        <dbReference type="Proteomes" id="UP000294914"/>
    </source>
</evidence>
<organism evidence="8 9">
    <name type="scientific">Thiohalophilus thiocyanatoxydans</name>
    <dbReference type="NCBI Taxonomy" id="381308"/>
    <lineage>
        <taxon>Bacteria</taxon>
        <taxon>Pseudomonadati</taxon>
        <taxon>Pseudomonadota</taxon>
        <taxon>Gammaproteobacteria</taxon>
        <taxon>Thiohalomonadales</taxon>
        <taxon>Thiohalophilaceae</taxon>
        <taxon>Thiohalophilus</taxon>
    </lineage>
</organism>
<sequence length="291" mass="33419">MSPKLIAAIVVLAIIGLIGSNSLFTVSERELAIQFALGKVKKADFEPGLHVKWPFVNNVRKYEKRIITADTAPQRYLTQEQKPLIVDYYVKWRIDDVETYYKTMQGMESRARMQFQSIVNKGLLDAFGERTLQEVISDARDDIMRSITKEADKRVQSFGIEIVDVRLKRIELTERVFENIFERMSSAREKEAKELRASGRGEAERIRAEAERQKTVMLANAYREAQAIRGQGDAKSAGIYANAFSEDEEFYSFYRSLNAYRKSLAGNGNMMLLEPDSEFFKYFKNSNPGNK</sequence>
<dbReference type="AlphaFoldDB" id="A0A4V3H3H2"/>
<keyword evidence="9" id="KW-1185">Reference proteome</keyword>
<gene>
    <name evidence="8" type="ORF">EDC23_2484</name>
</gene>
<keyword evidence="8" id="KW-0645">Protease</keyword>
<dbReference type="Pfam" id="PF01145">
    <property type="entry name" value="Band_7"/>
    <property type="match status" value="1"/>
</dbReference>
<proteinExistence type="inferred from homology"/>
<dbReference type="OrthoDB" id="9812991at2"/>